<dbReference type="Pfam" id="PF02371">
    <property type="entry name" value="Transposase_20"/>
    <property type="match status" value="1"/>
</dbReference>
<evidence type="ECO:0000313" key="3">
    <source>
        <dbReference type="EMBL" id="SDT97088.1"/>
    </source>
</evidence>
<protein>
    <submittedName>
        <fullName evidence="3">Transposase</fullName>
    </submittedName>
</protein>
<keyword evidence="4" id="KW-1185">Reference proteome</keyword>
<accession>A0A1H2EQS4</accession>
<dbReference type="Proteomes" id="UP000183653">
    <property type="component" value="Chromosome I"/>
</dbReference>
<dbReference type="PANTHER" id="PTHR33055:SF13">
    <property type="entry name" value="TRANSPOSASE"/>
    <property type="match status" value="1"/>
</dbReference>
<dbReference type="RefSeq" id="WP_057721670.1">
    <property type="nucleotide sequence ID" value="NZ_JYLM01000001.1"/>
</dbReference>
<dbReference type="GO" id="GO:0006313">
    <property type="term" value="P:DNA transposition"/>
    <property type="evidence" value="ECO:0007669"/>
    <property type="project" value="InterPro"/>
</dbReference>
<dbReference type="Pfam" id="PF01548">
    <property type="entry name" value="DEDD_Tnp_IS110"/>
    <property type="match status" value="1"/>
</dbReference>
<reference evidence="3 4" key="1">
    <citation type="submission" date="2016-10" db="EMBL/GenBank/DDBJ databases">
        <authorList>
            <person name="Varghese N."/>
            <person name="Submissions S."/>
        </authorList>
    </citation>
    <scope>NUCLEOTIDE SEQUENCE [LARGE SCALE GENOMIC DNA]</scope>
    <source>
        <strain evidence="3 4">BS2775</strain>
    </source>
</reference>
<name>A0A1H2EQS4_9PSED</name>
<dbReference type="InterPro" id="IPR002525">
    <property type="entry name" value="Transp_IS110-like_N"/>
</dbReference>
<organism evidence="3 4">
    <name type="scientific">Pseudomonas orientalis</name>
    <dbReference type="NCBI Taxonomy" id="76758"/>
    <lineage>
        <taxon>Bacteria</taxon>
        <taxon>Pseudomonadati</taxon>
        <taxon>Pseudomonadota</taxon>
        <taxon>Gammaproteobacteria</taxon>
        <taxon>Pseudomonadales</taxon>
        <taxon>Pseudomonadaceae</taxon>
        <taxon>Pseudomonas</taxon>
    </lineage>
</organism>
<feature type="domain" description="Transposase IS110-like N-terminal" evidence="1">
    <location>
        <begin position="6"/>
        <end position="146"/>
    </location>
</feature>
<proteinExistence type="predicted"/>
<dbReference type="InterPro" id="IPR003346">
    <property type="entry name" value="Transposase_20"/>
</dbReference>
<dbReference type="OrthoDB" id="9795150at2"/>
<dbReference type="AlphaFoldDB" id="A0A1H2EQS4"/>
<evidence type="ECO:0000259" key="2">
    <source>
        <dbReference type="Pfam" id="PF02371"/>
    </source>
</evidence>
<gene>
    <name evidence="3" type="ORF">SAMN04490197_1547</name>
</gene>
<dbReference type="GO" id="GO:0003677">
    <property type="term" value="F:DNA binding"/>
    <property type="evidence" value="ECO:0007669"/>
    <property type="project" value="InterPro"/>
</dbReference>
<dbReference type="InterPro" id="IPR047650">
    <property type="entry name" value="Transpos_IS110"/>
</dbReference>
<sequence>MFSYSAGIDVSKDSLEARIHLLEAGVSCSNTERDLPALIGWLMLYQVSRVLVEATGGYERKIVKAAQAAGLEVMCVNPRRAKEFSRAMGQKAKTDPIDAKSLAHYAAVLDSPSARITSPEHDKLRALVQQREHFVQQRDDDRRRLKTASCDAVKPALQSHIDYLNTAVEAIDRLIRQSANELDSEKVARLCSVKGIGLVTATSLMAYLPELGEIGGRPIAALAGLAPYNNDSGRHKGARHISGGRFSARRPLYMACWVVIRDQPEFGTRYKALRDKGKCAKVALIACMRVLLVRLNAMLRDRTEWKERTA</sequence>
<dbReference type="EMBL" id="LT629782">
    <property type="protein sequence ID" value="SDT97088.1"/>
    <property type="molecule type" value="Genomic_DNA"/>
</dbReference>
<evidence type="ECO:0000313" key="4">
    <source>
        <dbReference type="Proteomes" id="UP000183653"/>
    </source>
</evidence>
<evidence type="ECO:0000259" key="1">
    <source>
        <dbReference type="Pfam" id="PF01548"/>
    </source>
</evidence>
<dbReference type="PANTHER" id="PTHR33055">
    <property type="entry name" value="TRANSPOSASE FOR INSERTION SEQUENCE ELEMENT IS1111A"/>
    <property type="match status" value="1"/>
</dbReference>
<dbReference type="GO" id="GO:0004803">
    <property type="term" value="F:transposase activity"/>
    <property type="evidence" value="ECO:0007669"/>
    <property type="project" value="InterPro"/>
</dbReference>
<feature type="domain" description="Transposase IS116/IS110/IS902 C-terminal" evidence="2">
    <location>
        <begin position="188"/>
        <end position="271"/>
    </location>
</feature>